<keyword evidence="5" id="KW-0285">Flavoprotein</keyword>
<dbReference type="SUPFAM" id="SSF51905">
    <property type="entry name" value="FAD/NAD(P)-binding domain"/>
    <property type="match status" value="1"/>
</dbReference>
<keyword evidence="4" id="KW-0963">Cytoplasm</keyword>
<dbReference type="InterPro" id="IPR036188">
    <property type="entry name" value="FAD/NAD-bd_sf"/>
</dbReference>
<keyword evidence="12" id="KW-1185">Reference proteome</keyword>
<protein>
    <submittedName>
        <fullName evidence="11">FAD-dependent oxidoreductase</fullName>
    </submittedName>
</protein>
<keyword evidence="6" id="KW-0274">FAD</keyword>
<keyword evidence="7" id="KW-0560">Oxidoreductase</keyword>
<dbReference type="PANTHER" id="PTHR43429">
    <property type="entry name" value="PYRIDINE NUCLEOTIDE-DISULFIDE OXIDOREDUCTASE DOMAIN-CONTAINING"/>
    <property type="match status" value="1"/>
</dbReference>
<comment type="caution">
    <text evidence="11">The sequence shown here is derived from an EMBL/GenBank/DDBJ whole genome shotgun (WGS) entry which is preliminary data.</text>
</comment>
<feature type="non-terminal residue" evidence="11">
    <location>
        <position position="381"/>
    </location>
</feature>
<proteinExistence type="inferred from homology"/>
<comment type="subcellular location">
    <subcellularLocation>
        <location evidence="2">Cytoplasm</location>
    </subcellularLocation>
</comment>
<comment type="similarity">
    <text evidence="3">Belongs to the FAD-dependent oxidoreductase family.</text>
</comment>
<evidence type="ECO:0000256" key="2">
    <source>
        <dbReference type="ARBA" id="ARBA00004496"/>
    </source>
</evidence>
<evidence type="ECO:0000256" key="5">
    <source>
        <dbReference type="ARBA" id="ARBA00022630"/>
    </source>
</evidence>
<comment type="cofactor">
    <cofactor evidence="1">
        <name>FAD</name>
        <dbReference type="ChEBI" id="CHEBI:57692"/>
    </cofactor>
</comment>
<dbReference type="PRINTS" id="PR00368">
    <property type="entry name" value="FADPNR"/>
</dbReference>
<dbReference type="Pfam" id="PF18113">
    <property type="entry name" value="Rbx_binding"/>
    <property type="match status" value="1"/>
</dbReference>
<evidence type="ECO:0000256" key="6">
    <source>
        <dbReference type="ARBA" id="ARBA00022827"/>
    </source>
</evidence>
<feature type="domain" description="Rubredoxin binding" evidence="10">
    <location>
        <begin position="307"/>
        <end position="376"/>
    </location>
</feature>
<dbReference type="PANTHER" id="PTHR43429:SF3">
    <property type="entry name" value="NITRITE REDUCTASE [NAD(P)H]"/>
    <property type="match status" value="1"/>
</dbReference>
<evidence type="ECO:0000259" key="10">
    <source>
        <dbReference type="Pfam" id="PF18113"/>
    </source>
</evidence>
<feature type="domain" description="FAD/NAD(P)-binding" evidence="9">
    <location>
        <begin position="4"/>
        <end position="280"/>
    </location>
</feature>
<evidence type="ECO:0000256" key="4">
    <source>
        <dbReference type="ARBA" id="ARBA00022490"/>
    </source>
</evidence>
<dbReference type="Proteomes" id="UP001171945">
    <property type="component" value="Unassembled WGS sequence"/>
</dbReference>
<reference evidence="11" key="1">
    <citation type="submission" date="2023-06" db="EMBL/GenBank/DDBJ databases">
        <title>Uncultivated large filamentous bacteria from sulfidic sediments reveal new species and different genomic features in energy metabolism and defense.</title>
        <authorList>
            <person name="Fonseca A."/>
        </authorList>
    </citation>
    <scope>NUCLEOTIDE SEQUENCE</scope>
    <source>
        <strain evidence="11">HSG4</strain>
    </source>
</reference>
<organism evidence="11 12">
    <name type="scientific">Candidatus Marithioploca araucensis</name>
    <dbReference type="NCBI Taxonomy" id="70273"/>
    <lineage>
        <taxon>Bacteria</taxon>
        <taxon>Pseudomonadati</taxon>
        <taxon>Pseudomonadota</taxon>
        <taxon>Gammaproteobacteria</taxon>
        <taxon>Thiotrichales</taxon>
        <taxon>Thiotrichaceae</taxon>
        <taxon>Candidatus Marithioploca</taxon>
    </lineage>
</organism>
<evidence type="ECO:0000313" key="12">
    <source>
        <dbReference type="Proteomes" id="UP001171945"/>
    </source>
</evidence>
<evidence type="ECO:0000256" key="3">
    <source>
        <dbReference type="ARBA" id="ARBA00006442"/>
    </source>
</evidence>
<dbReference type="Gene3D" id="3.50.50.60">
    <property type="entry name" value="FAD/NAD(P)-binding domain"/>
    <property type="match status" value="2"/>
</dbReference>
<name>A0ABT7VVG2_9GAMM</name>
<dbReference type="PRINTS" id="PR00411">
    <property type="entry name" value="PNDRDTASEI"/>
</dbReference>
<dbReference type="InterPro" id="IPR050260">
    <property type="entry name" value="FAD-bd_OxRdtase"/>
</dbReference>
<accession>A0ABT7VVG2</accession>
<evidence type="ECO:0000313" key="11">
    <source>
        <dbReference type="EMBL" id="MDM8563546.1"/>
    </source>
</evidence>
<dbReference type="Pfam" id="PF07992">
    <property type="entry name" value="Pyr_redox_2"/>
    <property type="match status" value="1"/>
</dbReference>
<sequence length="381" mass="41505">MHPITIIGTGLAGYTVARELRKLDKDCPLRIISADDGGFYSKPTLSNAFLEKKKLESLLIMPATKMATQVKAEILTHTEVTKVDPEQHAIYVDDKRLEYSQLVFALGAKPRHLTLAGDAADKVLSVNNLNDYIRFRAALQDAKRVTIMGAGLIGCEFANDLQPAGFSVNLIDRRKYPLGHLLPSEIGQTLQQALQDLGINLFLEKAVKRIDSADNGYRLTLTDESVLETDVVLSAIGLHPHTELAADCGLSVERGIVVDRYLKTSAEDIYAIGDCMEVEGLVLAFVMPIMNAARALAKNLTGQPTTVNYPAMPVAVKTPACPIVISPPAAQLAGEWEIEKEGQDVRALFYTPERQLGGFILMGSKVAEKMALTKQLPPLLA</sequence>
<dbReference type="InterPro" id="IPR023753">
    <property type="entry name" value="FAD/NAD-binding_dom"/>
</dbReference>
<evidence type="ECO:0000256" key="8">
    <source>
        <dbReference type="ARBA" id="ARBA00023027"/>
    </source>
</evidence>
<dbReference type="EMBL" id="JAUCGM010000705">
    <property type="protein sequence ID" value="MDM8563546.1"/>
    <property type="molecule type" value="Genomic_DNA"/>
</dbReference>
<evidence type="ECO:0000256" key="1">
    <source>
        <dbReference type="ARBA" id="ARBA00001974"/>
    </source>
</evidence>
<evidence type="ECO:0000259" key="9">
    <source>
        <dbReference type="Pfam" id="PF07992"/>
    </source>
</evidence>
<dbReference type="InterPro" id="IPR041364">
    <property type="entry name" value="Rbx-bd"/>
</dbReference>
<keyword evidence="8" id="KW-0520">NAD</keyword>
<evidence type="ECO:0000256" key="7">
    <source>
        <dbReference type="ARBA" id="ARBA00023002"/>
    </source>
</evidence>
<dbReference type="Gene3D" id="3.30.390.120">
    <property type="match status" value="1"/>
</dbReference>
<gene>
    <name evidence="11" type="ORF">QUF54_09350</name>
</gene>